<feature type="DNA-binding region" description="H-T-H motif" evidence="4">
    <location>
        <begin position="34"/>
        <end position="53"/>
    </location>
</feature>
<dbReference type="PANTHER" id="PTHR30055">
    <property type="entry name" value="HTH-TYPE TRANSCRIPTIONAL REGULATOR RUTR"/>
    <property type="match status" value="1"/>
</dbReference>
<evidence type="ECO:0000256" key="1">
    <source>
        <dbReference type="ARBA" id="ARBA00023015"/>
    </source>
</evidence>
<dbReference type="InterPro" id="IPR041678">
    <property type="entry name" value="TetR_C_16"/>
</dbReference>
<dbReference type="SUPFAM" id="SSF48498">
    <property type="entry name" value="Tetracyclin repressor-like, C-terminal domain"/>
    <property type="match status" value="1"/>
</dbReference>
<dbReference type="PANTHER" id="PTHR30055:SF234">
    <property type="entry name" value="HTH-TYPE TRANSCRIPTIONAL REGULATOR BETI"/>
    <property type="match status" value="1"/>
</dbReference>
<dbReference type="SUPFAM" id="SSF46689">
    <property type="entry name" value="Homeodomain-like"/>
    <property type="match status" value="1"/>
</dbReference>
<dbReference type="PROSITE" id="PS50977">
    <property type="entry name" value="HTH_TETR_2"/>
    <property type="match status" value="1"/>
</dbReference>
<evidence type="ECO:0000259" key="5">
    <source>
        <dbReference type="PROSITE" id="PS50977"/>
    </source>
</evidence>
<dbReference type="InterPro" id="IPR001647">
    <property type="entry name" value="HTH_TetR"/>
</dbReference>
<dbReference type="Gene3D" id="1.10.357.10">
    <property type="entry name" value="Tetracycline Repressor, domain 2"/>
    <property type="match status" value="1"/>
</dbReference>
<dbReference type="Proteomes" id="UP000655589">
    <property type="component" value="Unassembled WGS sequence"/>
</dbReference>
<reference evidence="6" key="1">
    <citation type="journal article" date="2014" name="Int. J. Syst. Evol. Microbiol.">
        <title>Complete genome sequence of Corynebacterium casei LMG S-19264T (=DSM 44701T), isolated from a smear-ripened cheese.</title>
        <authorList>
            <consortium name="US DOE Joint Genome Institute (JGI-PGF)"/>
            <person name="Walter F."/>
            <person name="Albersmeier A."/>
            <person name="Kalinowski J."/>
            <person name="Ruckert C."/>
        </authorList>
    </citation>
    <scope>NUCLEOTIDE SEQUENCE</scope>
    <source>
        <strain evidence="6">JCM 3051</strain>
    </source>
</reference>
<evidence type="ECO:0000256" key="3">
    <source>
        <dbReference type="ARBA" id="ARBA00023163"/>
    </source>
</evidence>
<dbReference type="RefSeq" id="WP_189087165.1">
    <property type="nucleotide sequence ID" value="NZ_BMPT01000021.1"/>
</dbReference>
<accession>A0A8H9GNR7</accession>
<dbReference type="Pfam" id="PF00440">
    <property type="entry name" value="TetR_N"/>
    <property type="match status" value="1"/>
</dbReference>
<keyword evidence="3" id="KW-0804">Transcription</keyword>
<dbReference type="InterPro" id="IPR050109">
    <property type="entry name" value="HTH-type_TetR-like_transc_reg"/>
</dbReference>
<evidence type="ECO:0000256" key="4">
    <source>
        <dbReference type="PROSITE-ProRule" id="PRU00335"/>
    </source>
</evidence>
<evidence type="ECO:0000313" key="6">
    <source>
        <dbReference type="EMBL" id="GGM40083.1"/>
    </source>
</evidence>
<dbReference type="InterPro" id="IPR009057">
    <property type="entry name" value="Homeodomain-like_sf"/>
</dbReference>
<sequence>MAATTRDQKRAQTAERILAAAREEFALHGYRGATIRAIADRAGVHASLVMQHYGSKADLFAIAAELPAGDEGGAAEHLAAVLDVRMQGLPPETRALVASMLTSPEAEATVRAFLQERVENLAASFEGDDAEVRALLAVSGILGLTVARHFLTLPAFEHVSHDELVRAASAWVSGAESA</sequence>
<reference evidence="6" key="2">
    <citation type="submission" date="2020-09" db="EMBL/GenBank/DDBJ databases">
        <authorList>
            <person name="Sun Q."/>
            <person name="Ohkuma M."/>
        </authorList>
    </citation>
    <scope>NUCLEOTIDE SEQUENCE</scope>
    <source>
        <strain evidence="6">JCM 3051</strain>
    </source>
</reference>
<keyword evidence="2 4" id="KW-0238">DNA-binding</keyword>
<dbReference type="PRINTS" id="PR00455">
    <property type="entry name" value="HTHTETR"/>
</dbReference>
<dbReference type="GO" id="GO:0000976">
    <property type="term" value="F:transcription cis-regulatory region binding"/>
    <property type="evidence" value="ECO:0007669"/>
    <property type="project" value="TreeGrafter"/>
</dbReference>
<organism evidence="6 7">
    <name type="scientific">Promicromonospora citrea</name>
    <dbReference type="NCBI Taxonomy" id="43677"/>
    <lineage>
        <taxon>Bacteria</taxon>
        <taxon>Bacillati</taxon>
        <taxon>Actinomycetota</taxon>
        <taxon>Actinomycetes</taxon>
        <taxon>Micrococcales</taxon>
        <taxon>Promicromonosporaceae</taxon>
        <taxon>Promicromonospora</taxon>
    </lineage>
</organism>
<name>A0A8H9GNR7_9MICO</name>
<gene>
    <name evidence="6" type="ORF">GCM10010102_39590</name>
</gene>
<keyword evidence="7" id="KW-1185">Reference proteome</keyword>
<comment type="caution">
    <text evidence="6">The sequence shown here is derived from an EMBL/GenBank/DDBJ whole genome shotgun (WGS) entry which is preliminary data.</text>
</comment>
<dbReference type="InterPro" id="IPR036271">
    <property type="entry name" value="Tet_transcr_reg_TetR-rel_C_sf"/>
</dbReference>
<dbReference type="AlphaFoldDB" id="A0A8H9GNR7"/>
<evidence type="ECO:0000313" key="7">
    <source>
        <dbReference type="Proteomes" id="UP000655589"/>
    </source>
</evidence>
<dbReference type="Pfam" id="PF17920">
    <property type="entry name" value="TetR_C_16"/>
    <property type="match status" value="1"/>
</dbReference>
<feature type="domain" description="HTH tetR-type" evidence="5">
    <location>
        <begin position="11"/>
        <end position="71"/>
    </location>
</feature>
<dbReference type="Gene3D" id="1.10.10.60">
    <property type="entry name" value="Homeodomain-like"/>
    <property type="match status" value="1"/>
</dbReference>
<keyword evidence="1" id="KW-0805">Transcription regulation</keyword>
<dbReference type="EMBL" id="BMPT01000021">
    <property type="protein sequence ID" value="GGM40083.1"/>
    <property type="molecule type" value="Genomic_DNA"/>
</dbReference>
<protein>
    <submittedName>
        <fullName evidence="6">TetR family transcriptional regulator</fullName>
    </submittedName>
</protein>
<proteinExistence type="predicted"/>
<evidence type="ECO:0000256" key="2">
    <source>
        <dbReference type="ARBA" id="ARBA00023125"/>
    </source>
</evidence>
<dbReference type="GO" id="GO:0003700">
    <property type="term" value="F:DNA-binding transcription factor activity"/>
    <property type="evidence" value="ECO:0007669"/>
    <property type="project" value="TreeGrafter"/>
</dbReference>